<name>F3L2L2_9GAMM</name>
<evidence type="ECO:0000313" key="2">
    <source>
        <dbReference type="EMBL" id="EGG29428.1"/>
    </source>
</evidence>
<evidence type="ECO:0000313" key="3">
    <source>
        <dbReference type="Proteomes" id="UP000005615"/>
    </source>
</evidence>
<sequence>MADTTVSTATPAAQAKVAVPLAPQSKPAPKEKVVNSGEQLAQAKKTANVTFSELKTNLDQAIVELNKAMKHKQVEATISHDKTSNRYVVSITDKASGEVIRQVPSEAIQQFARNLEELKGVLFDAML</sequence>
<dbReference type="InterPro" id="IPR005186">
    <property type="entry name" value="FlaG"/>
</dbReference>
<comment type="caution">
    <text evidence="2">The sequence shown here is derived from an EMBL/GenBank/DDBJ whole genome shotgun (WGS) entry which is preliminary data.</text>
</comment>
<feature type="compositionally biased region" description="Polar residues" evidence="1">
    <location>
        <begin position="1"/>
        <end position="11"/>
    </location>
</feature>
<dbReference type="Proteomes" id="UP000005615">
    <property type="component" value="Unassembled WGS sequence"/>
</dbReference>
<dbReference type="Pfam" id="PF03646">
    <property type="entry name" value="FlaG"/>
    <property type="match status" value="1"/>
</dbReference>
<organism evidence="2 3">
    <name type="scientific">Aequoribacter fuscus</name>
    <dbReference type="NCBI Taxonomy" id="2518989"/>
    <lineage>
        <taxon>Bacteria</taxon>
        <taxon>Pseudomonadati</taxon>
        <taxon>Pseudomonadota</taxon>
        <taxon>Gammaproteobacteria</taxon>
        <taxon>Cellvibrionales</taxon>
        <taxon>Halieaceae</taxon>
        <taxon>Aequoribacter</taxon>
    </lineage>
</organism>
<gene>
    <name evidence="2" type="ORF">IMCC3088_1786</name>
</gene>
<dbReference type="PANTHER" id="PTHR37166:SF1">
    <property type="entry name" value="PROTEIN FLAG"/>
    <property type="match status" value="1"/>
</dbReference>
<reference evidence="2 3" key="1">
    <citation type="journal article" date="2011" name="J. Bacteriol.">
        <title>Genome sequence of strain IMCC3088, a proteorhodopsin-containing marine bacterium belonging to the OM60/NOR5 clade.</title>
        <authorList>
            <person name="Jang Y."/>
            <person name="Oh H.M."/>
            <person name="Kang I."/>
            <person name="Lee K."/>
            <person name="Yang S.J."/>
            <person name="Cho J.C."/>
        </authorList>
    </citation>
    <scope>NUCLEOTIDE SEQUENCE [LARGE SCALE GENOMIC DNA]</scope>
    <source>
        <strain evidence="2 3">IMCC3088</strain>
    </source>
</reference>
<dbReference type="Gene3D" id="3.30.160.170">
    <property type="entry name" value="FlaG-like"/>
    <property type="match status" value="1"/>
</dbReference>
<evidence type="ECO:0008006" key="4">
    <source>
        <dbReference type="Google" id="ProtNLM"/>
    </source>
</evidence>
<dbReference type="SUPFAM" id="SSF160214">
    <property type="entry name" value="FlaG-like"/>
    <property type="match status" value="1"/>
</dbReference>
<evidence type="ECO:0000256" key="1">
    <source>
        <dbReference type="SAM" id="MobiDB-lite"/>
    </source>
</evidence>
<keyword evidence="3" id="KW-1185">Reference proteome</keyword>
<dbReference type="EMBL" id="AEIG01000054">
    <property type="protein sequence ID" value="EGG29428.1"/>
    <property type="molecule type" value="Genomic_DNA"/>
</dbReference>
<feature type="region of interest" description="Disordered" evidence="1">
    <location>
        <begin position="1"/>
        <end position="31"/>
    </location>
</feature>
<dbReference type="STRING" id="2518989.IMCC3088_1786"/>
<accession>F3L2L2</accession>
<dbReference type="InterPro" id="IPR035924">
    <property type="entry name" value="FlaG-like_sf"/>
</dbReference>
<dbReference type="RefSeq" id="WP_009576019.1">
    <property type="nucleotide sequence ID" value="NZ_AEIG01000054.1"/>
</dbReference>
<dbReference type="OrthoDB" id="5741693at2"/>
<dbReference type="AlphaFoldDB" id="F3L2L2"/>
<protein>
    <recommendedName>
        <fullName evidence="4">Flagellar protein FlaG</fullName>
    </recommendedName>
</protein>
<dbReference type="PANTHER" id="PTHR37166">
    <property type="entry name" value="PROTEIN FLAG"/>
    <property type="match status" value="1"/>
</dbReference>
<proteinExistence type="predicted"/>